<dbReference type="InterPro" id="IPR002350">
    <property type="entry name" value="Kazal_dom"/>
</dbReference>
<evidence type="ECO:0000256" key="2">
    <source>
        <dbReference type="ARBA" id="ARBA00009657"/>
    </source>
</evidence>
<keyword evidence="11" id="KW-1185">Reference proteome</keyword>
<evidence type="ECO:0000313" key="10">
    <source>
        <dbReference type="EMBL" id="KAJ4925237.1"/>
    </source>
</evidence>
<keyword evidence="6 8" id="KW-0472">Membrane</keyword>
<dbReference type="InterPro" id="IPR004156">
    <property type="entry name" value="OATP"/>
</dbReference>
<feature type="transmembrane region" description="Helical" evidence="8">
    <location>
        <begin position="905"/>
        <end position="929"/>
    </location>
</feature>
<dbReference type="FunFam" id="3.30.60.30:FF:000010">
    <property type="entry name" value="Solute carrier organic anion transporter family member"/>
    <property type="match status" value="1"/>
</dbReference>
<dbReference type="GO" id="GO:0016323">
    <property type="term" value="C:basolateral plasma membrane"/>
    <property type="evidence" value="ECO:0007669"/>
    <property type="project" value="TreeGrafter"/>
</dbReference>
<dbReference type="InterPro" id="IPR036058">
    <property type="entry name" value="Kazal_dom_sf"/>
</dbReference>
<feature type="transmembrane region" description="Helical" evidence="8">
    <location>
        <begin position="250"/>
        <end position="273"/>
    </location>
</feature>
<reference evidence="10" key="1">
    <citation type="submission" date="2022-11" db="EMBL/GenBank/DDBJ databases">
        <title>Chromosome-level genome of Pogonophryne albipinna.</title>
        <authorList>
            <person name="Jo E."/>
        </authorList>
    </citation>
    <scope>NUCLEOTIDE SEQUENCE</scope>
    <source>
        <strain evidence="10">SGF0006</strain>
        <tissue evidence="10">Muscle</tissue>
    </source>
</reference>
<evidence type="ECO:0000259" key="9">
    <source>
        <dbReference type="PROSITE" id="PS51465"/>
    </source>
</evidence>
<feature type="transmembrane region" description="Helical" evidence="8">
    <location>
        <begin position="115"/>
        <end position="135"/>
    </location>
</feature>
<feature type="transmembrane region" description="Helical" evidence="8">
    <location>
        <begin position="155"/>
        <end position="176"/>
    </location>
</feature>
<evidence type="ECO:0000256" key="8">
    <source>
        <dbReference type="SAM" id="Phobius"/>
    </source>
</evidence>
<keyword evidence="7" id="KW-1015">Disulfide bond</keyword>
<dbReference type="SUPFAM" id="SSF56219">
    <property type="entry name" value="DNase I-like"/>
    <property type="match status" value="1"/>
</dbReference>
<organism evidence="10 11">
    <name type="scientific">Pogonophryne albipinna</name>
    <dbReference type="NCBI Taxonomy" id="1090488"/>
    <lineage>
        <taxon>Eukaryota</taxon>
        <taxon>Metazoa</taxon>
        <taxon>Chordata</taxon>
        <taxon>Craniata</taxon>
        <taxon>Vertebrata</taxon>
        <taxon>Euteleostomi</taxon>
        <taxon>Actinopterygii</taxon>
        <taxon>Neopterygii</taxon>
        <taxon>Teleostei</taxon>
        <taxon>Neoteleostei</taxon>
        <taxon>Acanthomorphata</taxon>
        <taxon>Eupercaria</taxon>
        <taxon>Perciformes</taxon>
        <taxon>Notothenioidei</taxon>
        <taxon>Pogonophryne</taxon>
    </lineage>
</organism>
<evidence type="ECO:0000256" key="1">
    <source>
        <dbReference type="ARBA" id="ARBA00004651"/>
    </source>
</evidence>
<name>A0AAD6AID1_9TELE</name>
<dbReference type="SUPFAM" id="SSF100895">
    <property type="entry name" value="Kazal-type serine protease inhibitors"/>
    <property type="match status" value="1"/>
</dbReference>
<evidence type="ECO:0000256" key="3">
    <source>
        <dbReference type="ARBA" id="ARBA00022475"/>
    </source>
</evidence>
<feature type="transmembrane region" description="Helical" evidence="8">
    <location>
        <begin position="183"/>
        <end position="204"/>
    </location>
</feature>
<proteinExistence type="inferred from homology"/>
<evidence type="ECO:0000256" key="5">
    <source>
        <dbReference type="ARBA" id="ARBA00022989"/>
    </source>
</evidence>
<dbReference type="CDD" id="cd09076">
    <property type="entry name" value="L1-EN"/>
    <property type="match status" value="1"/>
</dbReference>
<comment type="subcellular location">
    <subcellularLocation>
        <location evidence="1">Cell membrane</location>
        <topology evidence="1">Multi-pass membrane protein</topology>
    </subcellularLocation>
</comment>
<dbReference type="GO" id="GO:0003824">
    <property type="term" value="F:catalytic activity"/>
    <property type="evidence" value="ECO:0007669"/>
    <property type="project" value="InterPro"/>
</dbReference>
<dbReference type="Proteomes" id="UP001219934">
    <property type="component" value="Unassembled WGS sequence"/>
</dbReference>
<keyword evidence="3" id="KW-1003">Cell membrane</keyword>
<feature type="transmembrane region" description="Helical" evidence="8">
    <location>
        <begin position="686"/>
        <end position="708"/>
    </location>
</feature>
<dbReference type="Pfam" id="PF03137">
    <property type="entry name" value="OATP"/>
    <property type="match status" value="2"/>
</dbReference>
<dbReference type="Gene3D" id="1.20.1250.20">
    <property type="entry name" value="MFS general substrate transporter like domains"/>
    <property type="match status" value="1"/>
</dbReference>
<evidence type="ECO:0000256" key="7">
    <source>
        <dbReference type="ARBA" id="ARBA00023157"/>
    </source>
</evidence>
<dbReference type="PROSITE" id="PS51465">
    <property type="entry name" value="KAZAL_2"/>
    <property type="match status" value="1"/>
</dbReference>
<comment type="caution">
    <text evidence="10">The sequence shown here is derived from an EMBL/GenBank/DDBJ whole genome shotgun (WGS) entry which is preliminary data.</text>
</comment>
<dbReference type="GO" id="GO:0043252">
    <property type="term" value="P:sodium-independent organic anion transport"/>
    <property type="evidence" value="ECO:0007669"/>
    <property type="project" value="TreeGrafter"/>
</dbReference>
<sequence>MTSSDNDETGSDLSESLEIRELQDQYLEPETSFKKSWSLPILNDTCVALEESADFHLRTPETSSSRTDFSPSASSMLGLSSSAPGKKKNLGFSLSRLICTPVRKYVRVILRDSRCFLFCMCYLTFIQSLMVSGYLSSVITTIEKRYSLRSSESGLLVSCFDIGSLLVVVFISYFGGRGQRPRWLAVGGVIIAVGAALFSLPHFISPPYQIQEMNSSMGRGGLCQSGINGTGREMDAGSCPRDQEGNEHNLYVTLFIVAQILVGMGSTPIYTLGPTYLDDNVKKENASLYLEGSPLRGQKQKIKEKHLRIGAWNVRTLTDNQASDRPERRTAIISRELGKFQIDIAALSETRLADEGQLKEEKGGYTFFWKGKPANEPRIHGVGFAIKNCLINHLHELPVGINERLMTIRLMLASSQMATVISAYAPTLDAQDEVKEAFYADLDKTLSEVPKEDKLILLGDFNARVGRNHHLWRGTLGREGVGNTNSNGILLLTKCSEHNLVITNTLFRQKTKFKTSWMHPRSKLWHLIGYVIVRSKDRRDVLNTRAMTTIMYVMGALGPAAGYLLGGVLIGFYVDPKTNVNIDQSDPRFIGNWWSGFLLCSVAMLLVIFPIDDEVMKEKEQNVNSSMGFGKDIKELPKAALRILSNTTFLFISLSYTAECAIVTAFITFIPKFIESQFGIPASKASIYTGLIIVPSAGVGIVLGGYIIKKLKLGARESAKLAMICSGVSLLCFSTLFIVGCESINLGGINIPYTTGPTLTMTHRNLTGSCNVNCGCRIHEYAPVCGSDGITYFNPCLAGCSSVGNDSTGVRNYSDCGCVQSRQVITPSSGGQVNQLQLVIVKTYLNQNGYALSGKSVEEQERPFALGMQFVLLRTLVIDTTCMLWQQDCGVHGSCWEYDVTSFRFVYFGLAASLKFVGFIFIFLTWYSLKHKEDRQAERLPPLGTVSELICHVGGQKSHARTRSCPIFIPAVAPILHRGHSTLSCPGNALKAIT</sequence>
<dbReference type="PANTHER" id="PTHR11388:SF142">
    <property type="entry name" value="SOLUTE CARRIER ORGANIC ANION TRANSPORTER FAMILY MEMBER 5A1"/>
    <property type="match status" value="1"/>
</dbReference>
<feature type="transmembrane region" description="Helical" evidence="8">
    <location>
        <begin position="648"/>
        <end position="674"/>
    </location>
</feature>
<feature type="transmembrane region" description="Helical" evidence="8">
    <location>
        <begin position="593"/>
        <end position="611"/>
    </location>
</feature>
<evidence type="ECO:0000256" key="6">
    <source>
        <dbReference type="ARBA" id="ARBA00023136"/>
    </source>
</evidence>
<accession>A0AAD6AID1</accession>
<dbReference type="InterPro" id="IPR005135">
    <property type="entry name" value="Endo/exonuclease/phosphatase"/>
</dbReference>
<dbReference type="Gene3D" id="3.30.60.30">
    <property type="match status" value="1"/>
</dbReference>
<evidence type="ECO:0000313" key="11">
    <source>
        <dbReference type="Proteomes" id="UP001219934"/>
    </source>
</evidence>
<dbReference type="Pfam" id="PF03372">
    <property type="entry name" value="Exo_endo_phos"/>
    <property type="match status" value="1"/>
</dbReference>
<dbReference type="SUPFAM" id="SSF103473">
    <property type="entry name" value="MFS general substrate transporter"/>
    <property type="match status" value="2"/>
</dbReference>
<keyword evidence="4 8" id="KW-0812">Transmembrane</keyword>
<dbReference type="PANTHER" id="PTHR11388">
    <property type="entry name" value="ORGANIC ANION TRANSPORTER"/>
    <property type="match status" value="1"/>
</dbReference>
<keyword evidence="5 8" id="KW-1133">Transmembrane helix</keyword>
<evidence type="ECO:0000256" key="4">
    <source>
        <dbReference type="ARBA" id="ARBA00022692"/>
    </source>
</evidence>
<dbReference type="InterPro" id="IPR036691">
    <property type="entry name" value="Endo/exonu/phosph_ase_sf"/>
</dbReference>
<dbReference type="GO" id="GO:0015347">
    <property type="term" value="F:sodium-independent organic anion transmembrane transporter activity"/>
    <property type="evidence" value="ECO:0007669"/>
    <property type="project" value="TreeGrafter"/>
</dbReference>
<dbReference type="InterPro" id="IPR036259">
    <property type="entry name" value="MFS_trans_sf"/>
</dbReference>
<dbReference type="EMBL" id="JAPTMU010000021">
    <property type="protein sequence ID" value="KAJ4925237.1"/>
    <property type="molecule type" value="Genomic_DNA"/>
</dbReference>
<dbReference type="Pfam" id="PF07648">
    <property type="entry name" value="Kazal_2"/>
    <property type="match status" value="1"/>
</dbReference>
<feature type="domain" description="Kazal-like" evidence="9">
    <location>
        <begin position="764"/>
        <end position="820"/>
    </location>
</feature>
<dbReference type="AlphaFoldDB" id="A0AAD6AID1"/>
<feature type="transmembrane region" description="Helical" evidence="8">
    <location>
        <begin position="720"/>
        <end position="740"/>
    </location>
</feature>
<dbReference type="Gene3D" id="3.60.10.10">
    <property type="entry name" value="Endonuclease/exonuclease/phosphatase"/>
    <property type="match status" value="1"/>
</dbReference>
<protein>
    <recommendedName>
        <fullName evidence="9">Kazal-like domain-containing protein</fullName>
    </recommendedName>
</protein>
<feature type="transmembrane region" description="Helical" evidence="8">
    <location>
        <begin position="549"/>
        <end position="573"/>
    </location>
</feature>
<gene>
    <name evidence="10" type="ORF">JOQ06_017972</name>
</gene>
<comment type="similarity">
    <text evidence="2">Belongs to the organo anion transporter (TC 2.A.60) family.</text>
</comment>